<organism evidence="4 5">
    <name type="scientific">Aliidiomarina shirensis</name>
    <dbReference type="NCBI Taxonomy" id="1048642"/>
    <lineage>
        <taxon>Bacteria</taxon>
        <taxon>Pseudomonadati</taxon>
        <taxon>Pseudomonadota</taxon>
        <taxon>Gammaproteobacteria</taxon>
        <taxon>Alteromonadales</taxon>
        <taxon>Idiomarinaceae</taxon>
        <taxon>Aliidiomarina</taxon>
    </lineage>
</organism>
<dbReference type="GO" id="GO:0009253">
    <property type="term" value="P:peptidoglycan catabolic process"/>
    <property type="evidence" value="ECO:0007669"/>
    <property type="project" value="TreeGrafter"/>
</dbReference>
<name>A0A432WY69_9GAMM</name>
<evidence type="ECO:0000259" key="3">
    <source>
        <dbReference type="Pfam" id="PF13406"/>
    </source>
</evidence>
<feature type="chain" id="PRO_5019523418" evidence="2">
    <location>
        <begin position="31"/>
        <end position="334"/>
    </location>
</feature>
<dbReference type="Proteomes" id="UP000286934">
    <property type="component" value="Unassembled WGS sequence"/>
</dbReference>
<accession>A0A432WY69</accession>
<gene>
    <name evidence="4" type="primary">mltB</name>
    <name evidence="4" type="ORF">CWE13_03555</name>
</gene>
<dbReference type="OrthoDB" id="9772911at2"/>
<evidence type="ECO:0000256" key="1">
    <source>
        <dbReference type="PIRSR" id="PIRSR611757-1"/>
    </source>
</evidence>
<dbReference type="AlphaFoldDB" id="A0A432WY69"/>
<keyword evidence="2" id="KW-0732">Signal</keyword>
<dbReference type="Gene3D" id="1.10.530.10">
    <property type="match status" value="1"/>
</dbReference>
<dbReference type="EMBL" id="PIPP01000001">
    <property type="protein sequence ID" value="RUO38724.1"/>
    <property type="molecule type" value="Genomic_DNA"/>
</dbReference>
<dbReference type="PANTHER" id="PTHR30163:SF9">
    <property type="entry name" value="MEMBRANE-BOUND LYTIC MUREIN TRANSGLYCOSYLASE B"/>
    <property type="match status" value="1"/>
</dbReference>
<feature type="active site" evidence="1">
    <location>
        <position position="129"/>
    </location>
</feature>
<dbReference type="FunFam" id="1.10.8.350:FF:000001">
    <property type="entry name" value="Lytic murein transglycosylase B"/>
    <property type="match status" value="1"/>
</dbReference>
<sequence>MQRILHSLVRPRVLVSLALAGCLLGQSALANDWSAAEQAFIHELEQEYNIPRARTEALLRDAVKSQAIIDSITRPWEARPWHEYYKIFLTQRRLDEGIEFWNEHEETLNRAAETYGVAPEIIVAIMGVETSYGTIMGNHRVLDALYTLGFHYPPRQTFFRGELRQFIQLSEEENIPATEILGSYAGAMGFGQFISSSYRHYAVDFDNDGVRDLMGNVDDAIGSVANYFAMHRWQAGQPAAVPAWVSETTPLEELTSGTGQALTHTIGELREHHVHFITALPDSTPARLFAFEEPGGNYSYWVGLPNFYAITRYNHSPLYAMAVLQLSKQLREHR</sequence>
<dbReference type="GO" id="GO:0008933">
    <property type="term" value="F:peptidoglycan lytic transglycosylase activity"/>
    <property type="evidence" value="ECO:0007669"/>
    <property type="project" value="TreeGrafter"/>
</dbReference>
<protein>
    <submittedName>
        <fullName evidence="4">Lytic murein transglycosylase B</fullName>
    </submittedName>
</protein>
<dbReference type="InterPro" id="IPR023346">
    <property type="entry name" value="Lysozyme-like_dom_sf"/>
</dbReference>
<dbReference type="NCBIfam" id="TIGR02282">
    <property type="entry name" value="MltB"/>
    <property type="match status" value="1"/>
</dbReference>
<dbReference type="CDD" id="cd13399">
    <property type="entry name" value="Slt35-like"/>
    <property type="match status" value="1"/>
</dbReference>
<dbReference type="Pfam" id="PF13406">
    <property type="entry name" value="SLT_2"/>
    <property type="match status" value="1"/>
</dbReference>
<proteinExistence type="predicted"/>
<dbReference type="InterPro" id="IPR011757">
    <property type="entry name" value="Lytic_transglycosylase_MltB"/>
</dbReference>
<feature type="signal peptide" evidence="2">
    <location>
        <begin position="1"/>
        <end position="30"/>
    </location>
</feature>
<reference evidence="5" key="1">
    <citation type="journal article" date="2018" name="Front. Microbiol.">
        <title>Genome-Based Analysis Reveals the Taxonomy and Diversity of the Family Idiomarinaceae.</title>
        <authorList>
            <person name="Liu Y."/>
            <person name="Lai Q."/>
            <person name="Shao Z."/>
        </authorList>
    </citation>
    <scope>NUCLEOTIDE SEQUENCE [LARGE SCALE GENOMIC DNA]</scope>
    <source>
        <strain evidence="5">AIS</strain>
    </source>
</reference>
<evidence type="ECO:0000256" key="2">
    <source>
        <dbReference type="SAM" id="SignalP"/>
    </source>
</evidence>
<dbReference type="Gene3D" id="1.10.8.350">
    <property type="entry name" value="Bacterial muramidase"/>
    <property type="match status" value="1"/>
</dbReference>
<dbReference type="PANTHER" id="PTHR30163">
    <property type="entry name" value="MEMBRANE-BOUND LYTIC MUREIN TRANSGLYCOSYLASE B"/>
    <property type="match status" value="1"/>
</dbReference>
<dbReference type="SUPFAM" id="SSF53955">
    <property type="entry name" value="Lysozyme-like"/>
    <property type="match status" value="1"/>
</dbReference>
<comment type="caution">
    <text evidence="4">The sequence shown here is derived from an EMBL/GenBank/DDBJ whole genome shotgun (WGS) entry which is preliminary data.</text>
</comment>
<dbReference type="InterPro" id="IPR031304">
    <property type="entry name" value="SLT_2"/>
</dbReference>
<evidence type="ECO:0000313" key="4">
    <source>
        <dbReference type="EMBL" id="RUO38724.1"/>
    </source>
</evidence>
<feature type="domain" description="Transglycosylase SLT" evidence="3">
    <location>
        <begin position="38"/>
        <end position="327"/>
    </location>
</feature>
<dbReference type="InterPro" id="IPR043426">
    <property type="entry name" value="MltB-like"/>
</dbReference>
<keyword evidence="5" id="KW-1185">Reference proteome</keyword>
<dbReference type="RefSeq" id="WP_126805946.1">
    <property type="nucleotide sequence ID" value="NZ_PIPP01000001.1"/>
</dbReference>
<evidence type="ECO:0000313" key="5">
    <source>
        <dbReference type="Proteomes" id="UP000286934"/>
    </source>
</evidence>